<keyword evidence="4" id="KW-0808">Transferase</keyword>
<dbReference type="STRING" id="1120955.SAMN03080610_02917"/>
<protein>
    <submittedName>
        <fullName evidence="4">Glutathione S-transferase</fullName>
    </submittedName>
</protein>
<feature type="domain" description="GST N-terminal" evidence="2">
    <location>
        <begin position="1"/>
        <end position="79"/>
    </location>
</feature>
<dbReference type="PROSITE" id="PS50405">
    <property type="entry name" value="GST_CTER"/>
    <property type="match status" value="1"/>
</dbReference>
<dbReference type="SUPFAM" id="SSF47616">
    <property type="entry name" value="GST C-terminal domain-like"/>
    <property type="match status" value="1"/>
</dbReference>
<dbReference type="PANTHER" id="PTHR43969:SF9">
    <property type="entry name" value="GLUTATHIONE S TRANSFERASE D10, ISOFORM A-RELATED"/>
    <property type="match status" value="1"/>
</dbReference>
<name>A0A1G5NYS9_AFIMA</name>
<dbReference type="CDD" id="cd00570">
    <property type="entry name" value="GST_N_family"/>
    <property type="match status" value="1"/>
</dbReference>
<evidence type="ECO:0000256" key="1">
    <source>
        <dbReference type="ARBA" id="ARBA00011738"/>
    </source>
</evidence>
<dbReference type="PROSITE" id="PS50404">
    <property type="entry name" value="GST_NTER"/>
    <property type="match status" value="1"/>
</dbReference>
<dbReference type="GO" id="GO:0006749">
    <property type="term" value="P:glutathione metabolic process"/>
    <property type="evidence" value="ECO:0007669"/>
    <property type="project" value="TreeGrafter"/>
</dbReference>
<dbReference type="InterPro" id="IPR036249">
    <property type="entry name" value="Thioredoxin-like_sf"/>
</dbReference>
<dbReference type="OrthoDB" id="9794721at2"/>
<sequence length="230" mass="26425">MIRLYHHPLSVPSRFIRLAVGECELTCELIEERPWERREEFLLMNPAGTLPVMQEDNGPPIVGAWPASEYLDETRGFALDEHRLLPASADGRAEVRRLLDWFLGKFDPEVTVYLAEERVIKREMSRLGMDSSPDSSLLRAGRANIRMHLRYIDHLIVEQSWLAGDRMSYADLAAAAALSVADFLGEVPWQEYEEVKDWYARIKSRPSFRPLLNDQMRGVAPPAHYADLDF</sequence>
<dbReference type="AlphaFoldDB" id="A0A1G5NYS9"/>
<dbReference type="Gene3D" id="1.20.1050.10">
    <property type="match status" value="1"/>
</dbReference>
<evidence type="ECO:0000313" key="4">
    <source>
        <dbReference type="EMBL" id="SCZ42424.1"/>
    </source>
</evidence>
<keyword evidence="5" id="KW-1185">Reference proteome</keyword>
<dbReference type="EMBL" id="FMVW01000007">
    <property type="protein sequence ID" value="SCZ42424.1"/>
    <property type="molecule type" value="Genomic_DNA"/>
</dbReference>
<dbReference type="Proteomes" id="UP000199347">
    <property type="component" value="Unassembled WGS sequence"/>
</dbReference>
<dbReference type="InterPro" id="IPR004046">
    <property type="entry name" value="GST_C"/>
</dbReference>
<dbReference type="InterPro" id="IPR010987">
    <property type="entry name" value="Glutathione-S-Trfase_C-like"/>
</dbReference>
<accession>A0A1G5NYS9</accession>
<dbReference type="RefSeq" id="WP_092814745.1">
    <property type="nucleotide sequence ID" value="NZ_FMVW01000007.1"/>
</dbReference>
<evidence type="ECO:0000313" key="5">
    <source>
        <dbReference type="Proteomes" id="UP000199347"/>
    </source>
</evidence>
<feature type="domain" description="GST C-terminal" evidence="3">
    <location>
        <begin position="88"/>
        <end position="222"/>
    </location>
</feature>
<dbReference type="GO" id="GO:0004364">
    <property type="term" value="F:glutathione transferase activity"/>
    <property type="evidence" value="ECO:0007669"/>
    <property type="project" value="TreeGrafter"/>
</dbReference>
<dbReference type="SUPFAM" id="SSF52833">
    <property type="entry name" value="Thioredoxin-like"/>
    <property type="match status" value="1"/>
</dbReference>
<evidence type="ECO:0000259" key="3">
    <source>
        <dbReference type="PROSITE" id="PS50405"/>
    </source>
</evidence>
<comment type="subunit">
    <text evidence="1">Homodimer.</text>
</comment>
<proteinExistence type="predicted"/>
<evidence type="ECO:0000259" key="2">
    <source>
        <dbReference type="PROSITE" id="PS50404"/>
    </source>
</evidence>
<reference evidence="4 5" key="1">
    <citation type="submission" date="2016-10" db="EMBL/GenBank/DDBJ databases">
        <authorList>
            <person name="de Groot N.N."/>
        </authorList>
    </citation>
    <scope>NUCLEOTIDE SEQUENCE [LARGE SCALE GENOMIC DNA]</scope>
    <source>
        <strain evidence="4 5">DSM 2698</strain>
    </source>
</reference>
<dbReference type="PANTHER" id="PTHR43969">
    <property type="entry name" value="GLUTATHIONE S TRANSFERASE D10, ISOFORM A-RELATED"/>
    <property type="match status" value="1"/>
</dbReference>
<gene>
    <name evidence="4" type="ORF">SAMN03080610_02917</name>
</gene>
<dbReference type="InterPro" id="IPR036282">
    <property type="entry name" value="Glutathione-S-Trfase_C_sf"/>
</dbReference>
<dbReference type="InterPro" id="IPR004045">
    <property type="entry name" value="Glutathione_S-Trfase_N"/>
</dbReference>
<organism evidence="4 5">
    <name type="scientific">Afifella marina DSM 2698</name>
    <dbReference type="NCBI Taxonomy" id="1120955"/>
    <lineage>
        <taxon>Bacteria</taxon>
        <taxon>Pseudomonadati</taxon>
        <taxon>Pseudomonadota</taxon>
        <taxon>Alphaproteobacteria</taxon>
        <taxon>Hyphomicrobiales</taxon>
        <taxon>Afifellaceae</taxon>
        <taxon>Afifella</taxon>
    </lineage>
</organism>
<dbReference type="Pfam" id="PF13417">
    <property type="entry name" value="GST_N_3"/>
    <property type="match status" value="1"/>
</dbReference>
<dbReference type="CDD" id="cd00299">
    <property type="entry name" value="GST_C_family"/>
    <property type="match status" value="1"/>
</dbReference>
<dbReference type="Gene3D" id="3.40.30.10">
    <property type="entry name" value="Glutaredoxin"/>
    <property type="match status" value="1"/>
</dbReference>
<dbReference type="Pfam" id="PF00043">
    <property type="entry name" value="GST_C"/>
    <property type="match status" value="1"/>
</dbReference>